<reference evidence="2 3" key="1">
    <citation type="submission" date="2021-01" db="EMBL/GenBank/DDBJ databases">
        <title>Whole genome shotgun sequence of Plantactinospora endophytica NBRC 110450.</title>
        <authorList>
            <person name="Komaki H."/>
            <person name="Tamura T."/>
        </authorList>
    </citation>
    <scope>NUCLEOTIDE SEQUENCE [LARGE SCALE GENOMIC DNA]</scope>
    <source>
        <strain evidence="2 3">NBRC 110450</strain>
    </source>
</reference>
<keyword evidence="3" id="KW-1185">Reference proteome</keyword>
<evidence type="ECO:0000313" key="2">
    <source>
        <dbReference type="EMBL" id="GIG87853.1"/>
    </source>
</evidence>
<proteinExistence type="predicted"/>
<name>A0ABQ4DZH0_9ACTN</name>
<dbReference type="Proteomes" id="UP000646749">
    <property type="component" value="Unassembled WGS sequence"/>
</dbReference>
<sequence length="270" mass="30332">MRSGANARARHESDQGHARSAADCPSRSAKAPKLLVEQPTVPATSRRYRRRMYLIEITPTPAVSGDRNTIGGSPILAPDQTWPACRCGTRMALFFQLDIPPDVPTFGGDHLLAFQCPRHNEACFPPRERQLPPHYWDRPPPPNEMSFWRILRQRTGVPASTADPYLRPLRLTVARAEKSGGRRDGSPAFRVGGRPAWLQRPERYRCACGSDLAFLAQIPENLGFPKRPEADEQQDSFRADEYGMFLGNEIYLLACPDWCDPAAVWPVNQN</sequence>
<protein>
    <recommendedName>
        <fullName evidence="4">DUF1963 domain-containing protein</fullName>
    </recommendedName>
</protein>
<organism evidence="2 3">
    <name type="scientific">Plantactinospora endophytica</name>
    <dbReference type="NCBI Taxonomy" id="673535"/>
    <lineage>
        <taxon>Bacteria</taxon>
        <taxon>Bacillati</taxon>
        <taxon>Actinomycetota</taxon>
        <taxon>Actinomycetes</taxon>
        <taxon>Micromonosporales</taxon>
        <taxon>Micromonosporaceae</taxon>
        <taxon>Plantactinospora</taxon>
    </lineage>
</organism>
<evidence type="ECO:0000313" key="3">
    <source>
        <dbReference type="Proteomes" id="UP000646749"/>
    </source>
</evidence>
<gene>
    <name evidence="2" type="ORF">Pen02_27890</name>
</gene>
<comment type="caution">
    <text evidence="2">The sequence shown here is derived from an EMBL/GenBank/DDBJ whole genome shotgun (WGS) entry which is preliminary data.</text>
</comment>
<accession>A0ABQ4DZH0</accession>
<evidence type="ECO:0008006" key="4">
    <source>
        <dbReference type="Google" id="ProtNLM"/>
    </source>
</evidence>
<dbReference type="EMBL" id="BONW01000013">
    <property type="protein sequence ID" value="GIG87853.1"/>
    <property type="molecule type" value="Genomic_DNA"/>
</dbReference>
<evidence type="ECO:0000256" key="1">
    <source>
        <dbReference type="SAM" id="MobiDB-lite"/>
    </source>
</evidence>
<feature type="region of interest" description="Disordered" evidence="1">
    <location>
        <begin position="1"/>
        <end position="41"/>
    </location>
</feature>